<dbReference type="PROSITE" id="PS51257">
    <property type="entry name" value="PROKAR_LIPOPROTEIN"/>
    <property type="match status" value="1"/>
</dbReference>
<dbReference type="RefSeq" id="WP_220476454.1">
    <property type="nucleotide sequence ID" value="NZ_BAAAOV010000001.1"/>
</dbReference>
<feature type="chain" id="PRO_5039510228" evidence="1">
    <location>
        <begin position="29"/>
        <end position="150"/>
    </location>
</feature>
<evidence type="ECO:0000313" key="2">
    <source>
        <dbReference type="EMBL" id="MBA8849029.1"/>
    </source>
</evidence>
<organism evidence="2 3">
    <name type="scientific">Microcella alkalica</name>
    <dbReference type="NCBI Taxonomy" id="355930"/>
    <lineage>
        <taxon>Bacteria</taxon>
        <taxon>Bacillati</taxon>
        <taxon>Actinomycetota</taxon>
        <taxon>Actinomycetes</taxon>
        <taxon>Micrococcales</taxon>
        <taxon>Microbacteriaceae</taxon>
        <taxon>Microcella</taxon>
    </lineage>
</organism>
<dbReference type="Proteomes" id="UP000585905">
    <property type="component" value="Unassembled WGS sequence"/>
</dbReference>
<feature type="signal peptide" evidence="1">
    <location>
        <begin position="1"/>
        <end position="28"/>
    </location>
</feature>
<dbReference type="EMBL" id="JACGWX010000011">
    <property type="protein sequence ID" value="MBA8849029.1"/>
    <property type="molecule type" value="Genomic_DNA"/>
</dbReference>
<evidence type="ECO:0000256" key="1">
    <source>
        <dbReference type="SAM" id="SignalP"/>
    </source>
</evidence>
<keyword evidence="3" id="KW-1185">Reference proteome</keyword>
<name>A0A839E8Q2_9MICO</name>
<gene>
    <name evidence="2" type="ORF">FHX53_002646</name>
</gene>
<protein>
    <submittedName>
        <fullName evidence="2">Uncharacterized protein with FMN-binding domain</fullName>
    </submittedName>
</protein>
<comment type="caution">
    <text evidence="2">The sequence shown here is derived from an EMBL/GenBank/DDBJ whole genome shotgun (WGS) entry which is preliminary data.</text>
</comment>
<sequence length="150" mass="14966">MTRSSRLLAAPLCATAAVTLLGTLSGCAAGDVSGAPAPTEPATGADADTSAAYEDGGYAATGEYQSPNGGESIIVELTLEGDIVTDVVVTTNANNPTTQRFQNEFAGGIAAEVVGKDIDTLEVTRVAGSSLTSGGFRQAIETIKADALVG</sequence>
<dbReference type="AlphaFoldDB" id="A0A839E8Q2"/>
<accession>A0A839E8Q2</accession>
<reference evidence="2 3" key="1">
    <citation type="submission" date="2020-07" db="EMBL/GenBank/DDBJ databases">
        <title>Sequencing the genomes of 1000 actinobacteria strains.</title>
        <authorList>
            <person name="Klenk H.-P."/>
        </authorList>
    </citation>
    <scope>NUCLEOTIDE SEQUENCE [LARGE SCALE GENOMIC DNA]</scope>
    <source>
        <strain evidence="2 3">DSM 19663</strain>
    </source>
</reference>
<proteinExistence type="predicted"/>
<evidence type="ECO:0000313" key="3">
    <source>
        <dbReference type="Proteomes" id="UP000585905"/>
    </source>
</evidence>
<keyword evidence="1" id="KW-0732">Signal</keyword>